<proteinExistence type="predicted"/>
<comment type="caution">
    <text evidence="1">The sequence shown here is derived from an EMBL/GenBank/DDBJ whole genome shotgun (WGS) entry which is preliminary data.</text>
</comment>
<accession>A0A0F9DMT4</accession>
<feature type="non-terminal residue" evidence="1">
    <location>
        <position position="1"/>
    </location>
</feature>
<name>A0A0F9DMT4_9ZZZZ</name>
<protein>
    <submittedName>
        <fullName evidence="1">Uncharacterized protein</fullName>
    </submittedName>
</protein>
<dbReference type="EMBL" id="LAZR01040941">
    <property type="protein sequence ID" value="KKL13233.1"/>
    <property type="molecule type" value="Genomic_DNA"/>
</dbReference>
<reference evidence="1" key="1">
    <citation type="journal article" date="2015" name="Nature">
        <title>Complex archaea that bridge the gap between prokaryotes and eukaryotes.</title>
        <authorList>
            <person name="Spang A."/>
            <person name="Saw J.H."/>
            <person name="Jorgensen S.L."/>
            <person name="Zaremba-Niedzwiedzka K."/>
            <person name="Martijn J."/>
            <person name="Lind A.E."/>
            <person name="van Eijk R."/>
            <person name="Schleper C."/>
            <person name="Guy L."/>
            <person name="Ettema T.J."/>
        </authorList>
    </citation>
    <scope>NUCLEOTIDE SEQUENCE</scope>
</reference>
<organism evidence="1">
    <name type="scientific">marine sediment metagenome</name>
    <dbReference type="NCBI Taxonomy" id="412755"/>
    <lineage>
        <taxon>unclassified sequences</taxon>
        <taxon>metagenomes</taxon>
        <taxon>ecological metagenomes</taxon>
    </lineage>
</organism>
<sequence>PYLSLEDAEKLDEVREALRKEDVLTASKLARVFRLTPLTH</sequence>
<gene>
    <name evidence="1" type="ORF">LCGC14_2527780</name>
</gene>
<dbReference type="AlphaFoldDB" id="A0A0F9DMT4"/>
<evidence type="ECO:0000313" key="1">
    <source>
        <dbReference type="EMBL" id="KKL13233.1"/>
    </source>
</evidence>